<evidence type="ECO:0000313" key="1">
    <source>
        <dbReference type="EMBL" id="SUA75468.1"/>
    </source>
</evidence>
<dbReference type="Proteomes" id="UP000254573">
    <property type="component" value="Unassembled WGS sequence"/>
</dbReference>
<dbReference type="InterPro" id="IPR022191">
    <property type="entry name" value="DUF3717"/>
</dbReference>
<evidence type="ECO:0000313" key="4">
    <source>
        <dbReference type="Proteomes" id="UP000361468"/>
    </source>
</evidence>
<gene>
    <name evidence="1" type="ORF">NCTC13160_00853</name>
    <name evidence="2" type="ORF">PPN31119_02483</name>
</gene>
<reference evidence="1 3" key="1">
    <citation type="submission" date="2018-06" db="EMBL/GenBank/DDBJ databases">
        <authorList>
            <consortium name="Pathogen Informatics"/>
            <person name="Doyle S."/>
        </authorList>
    </citation>
    <scope>NUCLEOTIDE SEQUENCE [LARGE SCALE GENOMIC DNA]</scope>
    <source>
        <strain evidence="1 3">NCTC13160</strain>
    </source>
</reference>
<dbReference type="Proteomes" id="UP000361468">
    <property type="component" value="Unassembled WGS sequence"/>
</dbReference>
<dbReference type="Pfam" id="PF12512">
    <property type="entry name" value="DUF3717"/>
    <property type="match status" value="1"/>
</dbReference>
<dbReference type="EMBL" id="UGSG01000001">
    <property type="protein sequence ID" value="SUA75468.1"/>
    <property type="molecule type" value="Genomic_DNA"/>
</dbReference>
<proteinExistence type="predicted"/>
<organism evidence="1 3">
    <name type="scientific">Pandoraea pnomenusa</name>
    <dbReference type="NCBI Taxonomy" id="93220"/>
    <lineage>
        <taxon>Bacteria</taxon>
        <taxon>Pseudomonadati</taxon>
        <taxon>Pseudomonadota</taxon>
        <taxon>Betaproteobacteria</taxon>
        <taxon>Burkholderiales</taxon>
        <taxon>Burkholderiaceae</taxon>
        <taxon>Pandoraea</taxon>
    </lineage>
</organism>
<sequence length="177" mass="19575">MVRSVGADVDDRDVAPREEDAACSHIRKPISCRSAQANDFLGNLLLSGARLPIDLREMLQFRNVQPRIDPTAIRCEMAFSDAPDTVYNYSIPLYGETEPHMKANYSIADIEQAINYWTSHQAADSNLSLCKSARALANVYGEMIYRRATSVAAESLNAEQSQALETALHQMELGLAP</sequence>
<dbReference type="AlphaFoldDB" id="A0A378YF17"/>
<keyword evidence="4" id="KW-1185">Reference proteome</keyword>
<name>A0A378YF17_9BURK</name>
<protein>
    <submittedName>
        <fullName evidence="1">Protein of uncharacterized function (DUF3717)</fullName>
    </submittedName>
</protein>
<evidence type="ECO:0000313" key="3">
    <source>
        <dbReference type="Proteomes" id="UP000254573"/>
    </source>
</evidence>
<evidence type="ECO:0000313" key="2">
    <source>
        <dbReference type="EMBL" id="VVE67141.1"/>
    </source>
</evidence>
<accession>A0A378YF17</accession>
<reference evidence="2 4" key="2">
    <citation type="submission" date="2019-08" db="EMBL/GenBank/DDBJ databases">
        <authorList>
            <person name="Peeters C."/>
        </authorList>
    </citation>
    <scope>NUCLEOTIDE SEQUENCE [LARGE SCALE GENOMIC DNA]</scope>
    <source>
        <strain evidence="2 4">LMG 31119</strain>
    </source>
</reference>
<dbReference type="EMBL" id="CABPSO010000007">
    <property type="protein sequence ID" value="VVE67141.1"/>
    <property type="molecule type" value="Genomic_DNA"/>
</dbReference>